<dbReference type="InParanoid" id="G0N6W8"/>
<gene>
    <name evidence="4" type="ORF">CAEBREN_11458</name>
</gene>
<sequence length="786" mass="87514">MSLVDPFSNHKFGQAVTIRRRTGRKAGDTFDENIEQIRKIARLVNGIYITRGLIDGSIQPDAFISELLRLGPLTLPKIQAMNLSDSKIGMESMRDILKNLAAVTDDEAKAEQRYLSFDAFRKDTKDIGDIASLTGLDDYKKELETLKALKIQGSDKILEPLSKATKGITECALKEKTLIRDSKDVSADGTYYEKIGTFKNVKSTSRDDENNIKAVLSIFENRIQTPITFPYTSGFINGPSDLNEIPKDLDNAKMKILVSDPDSLLKAMEPLKSIGETAGVLEDTFGSSIERKEALEYFLTERDSLVKFSDGIDTLVAAMKGVYGCNFSNLGLVSTLEDVKKLLEQAADLKKKMDQFSKIMSVSKFLIDNEHYFTYINKELDSVDENKKEAFKDIQERLVGSDTFKNVYNALNSSISSFDQISQISQNPKMSELATSILQNYPKIGKFQKEAANHVAFFKCLQDVKNVELIPDGIQKIQSFRQIDLKPVDEGIGAVEDVGKAVKEFGKLEDAVNALPKMKNSMNPETKALEQLQNPSEHSMTIGGAARGINSMKSAFDQKSHFDVVKSHLNLVAEEVQKTKNLPAPDVVNLNKLENVSKLFDALESWTKEANFPEPSKLKDYSVIFLKAQKVIGIDDLKTIRDSVDFLENSVQDAAKKKSLKELKSALDGLGEMKFSDYKKQFTGVDGTLEKLDLFFAQYSYELHPTTAYIEPSTSTLETTSVSPTIFFNILTTSTTLTTIAPVLFPVSGYVVIVAIVAVAVAAGSVLYCWLRKLYCFRRPVEQKSN</sequence>
<dbReference type="OMA" id="KIGMESM"/>
<dbReference type="OrthoDB" id="5842271at2759"/>
<accession>G0N6W8</accession>
<dbReference type="HOGENOM" id="CLU_010019_0_0_1"/>
<dbReference type="STRING" id="135651.G0N6W8"/>
<evidence type="ECO:0000259" key="3">
    <source>
        <dbReference type="SMART" id="SM00453"/>
    </source>
</evidence>
<dbReference type="eggNOG" id="ENOG502RT9U">
    <property type="taxonomic scope" value="Eukaryota"/>
</dbReference>
<evidence type="ECO:0000256" key="1">
    <source>
        <dbReference type="SAM" id="Coils"/>
    </source>
</evidence>
<name>G0N6W8_CAEBE</name>
<dbReference type="AlphaFoldDB" id="G0N6W8"/>
<reference evidence="5" key="1">
    <citation type="submission" date="2011-07" db="EMBL/GenBank/DDBJ databases">
        <authorList>
            <consortium name="Caenorhabditis brenneri Sequencing and Analysis Consortium"/>
            <person name="Wilson R.K."/>
        </authorList>
    </citation>
    <scope>NUCLEOTIDE SEQUENCE [LARGE SCALE GENOMIC DNA]</scope>
    <source>
        <strain evidence="5">PB2801</strain>
    </source>
</reference>
<keyword evidence="2" id="KW-1133">Transmembrane helix</keyword>
<keyword evidence="5" id="KW-1185">Reference proteome</keyword>
<dbReference type="SMART" id="SM00453">
    <property type="entry name" value="WSN"/>
    <property type="match status" value="1"/>
</dbReference>
<organism evidence="5">
    <name type="scientific">Caenorhabditis brenneri</name>
    <name type="common">Nematode worm</name>
    <dbReference type="NCBI Taxonomy" id="135651"/>
    <lineage>
        <taxon>Eukaryota</taxon>
        <taxon>Metazoa</taxon>
        <taxon>Ecdysozoa</taxon>
        <taxon>Nematoda</taxon>
        <taxon>Chromadorea</taxon>
        <taxon>Rhabditida</taxon>
        <taxon>Rhabditina</taxon>
        <taxon>Rhabditomorpha</taxon>
        <taxon>Rhabditoidea</taxon>
        <taxon>Rhabditidae</taxon>
        <taxon>Peloderinae</taxon>
        <taxon>Caenorhabditis</taxon>
    </lineage>
</organism>
<evidence type="ECO:0000313" key="5">
    <source>
        <dbReference type="Proteomes" id="UP000008068"/>
    </source>
</evidence>
<keyword evidence="2" id="KW-0472">Membrane</keyword>
<dbReference type="InterPro" id="IPR003125">
    <property type="entry name" value="WSN"/>
</dbReference>
<dbReference type="Pfam" id="PF02206">
    <property type="entry name" value="WSN"/>
    <property type="match status" value="1"/>
</dbReference>
<keyword evidence="2" id="KW-0812">Transmembrane</keyword>
<dbReference type="PANTHER" id="PTHR32525">
    <property type="entry name" value="PROTEIN-TYROSINE-PHOSPHATASE"/>
    <property type="match status" value="1"/>
</dbReference>
<feature type="transmembrane region" description="Helical" evidence="2">
    <location>
        <begin position="747"/>
        <end position="771"/>
    </location>
</feature>
<evidence type="ECO:0000256" key="2">
    <source>
        <dbReference type="SAM" id="Phobius"/>
    </source>
</evidence>
<feature type="domain" description="Domain of unknown function WSN" evidence="3">
    <location>
        <begin position="28"/>
        <end position="96"/>
    </location>
</feature>
<keyword evidence="1" id="KW-0175">Coiled coil</keyword>
<proteinExistence type="predicted"/>
<dbReference type="Proteomes" id="UP000008068">
    <property type="component" value="Unassembled WGS sequence"/>
</dbReference>
<protein>
    <recommendedName>
        <fullName evidence="3">Domain of unknown function WSN domain-containing protein</fullName>
    </recommendedName>
</protein>
<dbReference type="EMBL" id="GL379845">
    <property type="protein sequence ID" value="EGT53992.1"/>
    <property type="molecule type" value="Genomic_DNA"/>
</dbReference>
<feature type="coiled-coil region" evidence="1">
    <location>
        <begin position="332"/>
        <end position="359"/>
    </location>
</feature>
<evidence type="ECO:0000313" key="4">
    <source>
        <dbReference type="EMBL" id="EGT53992.1"/>
    </source>
</evidence>